<evidence type="ECO:0000256" key="3">
    <source>
        <dbReference type="ARBA" id="ARBA00022801"/>
    </source>
</evidence>
<evidence type="ECO:0000259" key="6">
    <source>
        <dbReference type="PROSITE" id="PS50600"/>
    </source>
</evidence>
<keyword evidence="2" id="KW-0645">Protease</keyword>
<feature type="compositionally biased region" description="Polar residues" evidence="5">
    <location>
        <begin position="105"/>
        <end position="114"/>
    </location>
</feature>
<dbReference type="GO" id="GO:0008234">
    <property type="term" value="F:cysteine-type peptidase activity"/>
    <property type="evidence" value="ECO:0007669"/>
    <property type="project" value="UniProtKB-KW"/>
</dbReference>
<evidence type="ECO:0000256" key="4">
    <source>
        <dbReference type="ARBA" id="ARBA00022807"/>
    </source>
</evidence>
<feature type="compositionally biased region" description="Polar residues" evidence="5">
    <location>
        <begin position="81"/>
        <end position="98"/>
    </location>
</feature>
<protein>
    <recommendedName>
        <fullName evidence="6">Ubiquitin-like protease family profile domain-containing protein</fullName>
    </recommendedName>
</protein>
<accession>A0A139H7D1</accession>
<keyword evidence="8" id="KW-1185">Reference proteome</keyword>
<name>A0A139H7D1_9PEZI</name>
<evidence type="ECO:0000256" key="2">
    <source>
        <dbReference type="ARBA" id="ARBA00022670"/>
    </source>
</evidence>
<dbReference type="Gene3D" id="3.40.395.10">
    <property type="entry name" value="Adenoviral Proteinase, Chain A"/>
    <property type="match status" value="1"/>
</dbReference>
<comment type="similarity">
    <text evidence="1">Belongs to the peptidase C48 family.</text>
</comment>
<organism evidence="7 8">
    <name type="scientific">Pseudocercospora eumusae</name>
    <dbReference type="NCBI Taxonomy" id="321146"/>
    <lineage>
        <taxon>Eukaryota</taxon>
        <taxon>Fungi</taxon>
        <taxon>Dikarya</taxon>
        <taxon>Ascomycota</taxon>
        <taxon>Pezizomycotina</taxon>
        <taxon>Dothideomycetes</taxon>
        <taxon>Dothideomycetidae</taxon>
        <taxon>Mycosphaerellales</taxon>
        <taxon>Mycosphaerellaceae</taxon>
        <taxon>Pseudocercospora</taxon>
    </lineage>
</organism>
<dbReference type="InterPro" id="IPR038765">
    <property type="entry name" value="Papain-like_cys_pep_sf"/>
</dbReference>
<keyword evidence="3" id="KW-0378">Hydrolase</keyword>
<dbReference type="PROSITE" id="PS50600">
    <property type="entry name" value="ULP_PROTEASE"/>
    <property type="match status" value="1"/>
</dbReference>
<gene>
    <name evidence="7" type="ORF">AC578_4674</name>
</gene>
<dbReference type="STRING" id="321146.A0A139H7D1"/>
<reference evidence="7 8" key="1">
    <citation type="submission" date="2015-07" db="EMBL/GenBank/DDBJ databases">
        <title>Comparative genomics of the Sigatoka disease complex on banana suggests a link between parallel evolutionary changes in Pseudocercospora fijiensis and Pseudocercospora eumusae and increased virulence on the banana host.</title>
        <authorList>
            <person name="Chang T.-C."/>
            <person name="Salvucci A."/>
            <person name="Crous P.W."/>
            <person name="Stergiopoulos I."/>
        </authorList>
    </citation>
    <scope>NUCLEOTIDE SEQUENCE [LARGE SCALE GENOMIC DNA]</scope>
    <source>
        <strain evidence="7 8">CBS 114824</strain>
    </source>
</reference>
<evidence type="ECO:0000256" key="5">
    <source>
        <dbReference type="SAM" id="MobiDB-lite"/>
    </source>
</evidence>
<dbReference type="EMBL" id="LFZN01000115">
    <property type="protein sequence ID" value="KXS98357.1"/>
    <property type="molecule type" value="Genomic_DNA"/>
</dbReference>
<feature type="domain" description="Ubiquitin-like protease family profile" evidence="6">
    <location>
        <begin position="159"/>
        <end position="336"/>
    </location>
</feature>
<evidence type="ECO:0000313" key="7">
    <source>
        <dbReference type="EMBL" id="KXS98357.1"/>
    </source>
</evidence>
<dbReference type="PANTHER" id="PTHR46915:SF2">
    <property type="entry name" value="UBIQUITIN-LIKE PROTEASE 4"/>
    <property type="match status" value="1"/>
</dbReference>
<dbReference type="InterPro" id="IPR003653">
    <property type="entry name" value="Peptidase_C48_C"/>
</dbReference>
<dbReference type="GO" id="GO:0006508">
    <property type="term" value="P:proteolysis"/>
    <property type="evidence" value="ECO:0007669"/>
    <property type="project" value="UniProtKB-KW"/>
</dbReference>
<feature type="region of interest" description="Disordered" evidence="5">
    <location>
        <begin position="44"/>
        <end position="63"/>
    </location>
</feature>
<dbReference type="Proteomes" id="UP000070133">
    <property type="component" value="Unassembled WGS sequence"/>
</dbReference>
<feature type="region of interest" description="Disordered" evidence="5">
    <location>
        <begin position="81"/>
        <end position="114"/>
    </location>
</feature>
<dbReference type="GO" id="GO:0016926">
    <property type="term" value="P:protein desumoylation"/>
    <property type="evidence" value="ECO:0007669"/>
    <property type="project" value="UniProtKB-ARBA"/>
</dbReference>
<comment type="caution">
    <text evidence="7">The sequence shown here is derived from an EMBL/GenBank/DDBJ whole genome shotgun (WGS) entry which is preliminary data.</text>
</comment>
<sequence length="376" mass="41652">MDAAWMAQAALGTLVIAVLMTWVMIQVHCATLSFIRDESDFVPHEQDAAPSETDSPSSSSSSTSANTIRILLHDIRLDTPISQSPSRVTSEASGGNHTTRFHGISNASSSSLEPTSTRRSFGTCFPFPGRIVTLDSSNIQARIQGQTPDTVIVGTLDGQDLLQRDLLRLCPPGLVSTPTAALKSREQHWLNDAVVNAFMVAVERSDINRRIVILNCGWYHETLNTVAMVARTQRWMKRRGVTKTTLMSYNHIMIPVLQNFHWSLLVVTPQEHKLEHLDSMTSTDHRNLFAIVRGWLEVEMGDQYHEDEWKETFGKASQQVNITDCGVLMCLNALAKSRGLDASHIQVDNGMVTARIFMLSVLLQGGFFGPFAITTS</sequence>
<dbReference type="AlphaFoldDB" id="A0A139H7D1"/>
<keyword evidence="4" id="KW-0788">Thiol protease</keyword>
<feature type="compositionally biased region" description="Low complexity" evidence="5">
    <location>
        <begin position="48"/>
        <end position="63"/>
    </location>
</feature>
<dbReference type="PANTHER" id="PTHR46915">
    <property type="entry name" value="UBIQUITIN-LIKE PROTEASE 4-RELATED"/>
    <property type="match status" value="1"/>
</dbReference>
<dbReference type="GO" id="GO:0019783">
    <property type="term" value="F:ubiquitin-like protein peptidase activity"/>
    <property type="evidence" value="ECO:0007669"/>
    <property type="project" value="UniProtKB-ARBA"/>
</dbReference>
<dbReference type="Pfam" id="PF02902">
    <property type="entry name" value="Peptidase_C48"/>
    <property type="match status" value="1"/>
</dbReference>
<proteinExistence type="inferred from homology"/>
<evidence type="ECO:0000256" key="1">
    <source>
        <dbReference type="ARBA" id="ARBA00005234"/>
    </source>
</evidence>
<dbReference type="OrthoDB" id="1939479at2759"/>
<evidence type="ECO:0000313" key="8">
    <source>
        <dbReference type="Proteomes" id="UP000070133"/>
    </source>
</evidence>
<dbReference type="SUPFAM" id="SSF54001">
    <property type="entry name" value="Cysteine proteinases"/>
    <property type="match status" value="1"/>
</dbReference>